<dbReference type="OrthoDB" id="10020554at2759"/>
<evidence type="ECO:0000256" key="11">
    <source>
        <dbReference type="RuleBase" id="RU003750"/>
    </source>
</evidence>
<keyword evidence="4 11" id="KW-0808">Transferase</keyword>
<evidence type="ECO:0000256" key="3">
    <source>
        <dbReference type="ARBA" id="ARBA00022516"/>
    </source>
</evidence>
<feature type="compositionally biased region" description="Low complexity" evidence="12">
    <location>
        <begin position="10"/>
        <end position="20"/>
    </location>
</feature>
<evidence type="ECO:0000313" key="15">
    <source>
        <dbReference type="Proteomes" id="UP000660262"/>
    </source>
</evidence>
<gene>
    <name evidence="14" type="ORF">PPROV_000295600</name>
</gene>
<dbReference type="GO" id="GO:0046474">
    <property type="term" value="P:glycerophospholipid biosynthetic process"/>
    <property type="evidence" value="ECO:0007669"/>
    <property type="project" value="TreeGrafter"/>
</dbReference>
<dbReference type="Proteomes" id="UP000660262">
    <property type="component" value="Unassembled WGS sequence"/>
</dbReference>
<reference evidence="14" key="1">
    <citation type="submission" date="2020-10" db="EMBL/GenBank/DDBJ databases">
        <title>Unveiling of a novel bifunctional photoreceptor, Dualchrome1, isolated from a cosmopolitan green alga.</title>
        <authorList>
            <person name="Suzuki S."/>
            <person name="Kawachi M."/>
        </authorList>
    </citation>
    <scope>NUCLEOTIDE SEQUENCE</scope>
    <source>
        <strain evidence="14">NIES 2893</strain>
    </source>
</reference>
<keyword evidence="3" id="KW-0444">Lipid biosynthesis</keyword>
<dbReference type="InterPro" id="IPR048254">
    <property type="entry name" value="CDP_ALCOHOL_P_TRANSF_CS"/>
</dbReference>
<evidence type="ECO:0000256" key="4">
    <source>
        <dbReference type="ARBA" id="ARBA00022679"/>
    </source>
</evidence>
<dbReference type="PANTHER" id="PTHR14269:SF62">
    <property type="entry name" value="CDP-DIACYLGLYCEROL--GLYCEROL-3-PHOSPHATE 3-PHOSPHATIDYLTRANSFERASE 1, CHLOROPLASTIC"/>
    <property type="match status" value="1"/>
</dbReference>
<accession>A0A830HC12</accession>
<evidence type="ECO:0000256" key="13">
    <source>
        <dbReference type="SAM" id="Phobius"/>
    </source>
</evidence>
<dbReference type="EMBL" id="BNJQ01000007">
    <property type="protein sequence ID" value="GHP04202.1"/>
    <property type="molecule type" value="Genomic_DNA"/>
</dbReference>
<dbReference type="PANTHER" id="PTHR14269">
    <property type="entry name" value="CDP-DIACYLGLYCEROL--GLYCEROL-3-PHOSPHATE 3-PHOSPHATIDYLTRANSFERASE-RELATED"/>
    <property type="match status" value="1"/>
</dbReference>
<dbReference type="AlphaFoldDB" id="A0A830HC12"/>
<evidence type="ECO:0000256" key="1">
    <source>
        <dbReference type="ARBA" id="ARBA00004141"/>
    </source>
</evidence>
<evidence type="ECO:0000256" key="12">
    <source>
        <dbReference type="SAM" id="MobiDB-lite"/>
    </source>
</evidence>
<dbReference type="InterPro" id="IPR043130">
    <property type="entry name" value="CDP-OH_PTrfase_TM_dom"/>
</dbReference>
<keyword evidence="6 13" id="KW-1133">Transmembrane helix</keyword>
<feature type="region of interest" description="Disordered" evidence="12">
    <location>
        <begin position="1"/>
        <end position="22"/>
    </location>
</feature>
<evidence type="ECO:0000256" key="9">
    <source>
        <dbReference type="ARBA" id="ARBA00023209"/>
    </source>
</evidence>
<dbReference type="InterPro" id="IPR004570">
    <property type="entry name" value="Phosphatidylglycerol_P_synth"/>
</dbReference>
<dbReference type="NCBIfam" id="TIGR00560">
    <property type="entry name" value="pgsA"/>
    <property type="match status" value="1"/>
</dbReference>
<evidence type="ECO:0008006" key="16">
    <source>
        <dbReference type="Google" id="ProtNLM"/>
    </source>
</evidence>
<comment type="subcellular location">
    <subcellularLocation>
        <location evidence="1">Membrane</location>
        <topology evidence="1">Multi-pass membrane protein</topology>
    </subcellularLocation>
</comment>
<dbReference type="PROSITE" id="PS00379">
    <property type="entry name" value="CDP_ALCOHOL_P_TRANSF"/>
    <property type="match status" value="1"/>
</dbReference>
<organism evidence="14 15">
    <name type="scientific">Pycnococcus provasolii</name>
    <dbReference type="NCBI Taxonomy" id="41880"/>
    <lineage>
        <taxon>Eukaryota</taxon>
        <taxon>Viridiplantae</taxon>
        <taxon>Chlorophyta</taxon>
        <taxon>Pseudoscourfieldiophyceae</taxon>
        <taxon>Pseudoscourfieldiales</taxon>
        <taxon>Pycnococcaceae</taxon>
        <taxon>Pycnococcus</taxon>
    </lineage>
</organism>
<name>A0A830HC12_9CHLO</name>
<comment type="caution">
    <text evidence="14">The sequence shown here is derived from an EMBL/GenBank/DDBJ whole genome shotgun (WGS) entry which is preliminary data.</text>
</comment>
<feature type="transmembrane region" description="Helical" evidence="13">
    <location>
        <begin position="207"/>
        <end position="227"/>
    </location>
</feature>
<dbReference type="InterPro" id="IPR050324">
    <property type="entry name" value="CDP-alcohol_PTase-I"/>
</dbReference>
<protein>
    <recommendedName>
        <fullName evidence="16">CDP-diacylglycerol--glycerol-3-phosphate 3-phosphatidyltransferase</fullName>
    </recommendedName>
</protein>
<evidence type="ECO:0000256" key="6">
    <source>
        <dbReference type="ARBA" id="ARBA00022989"/>
    </source>
</evidence>
<dbReference type="GO" id="GO:0008444">
    <property type="term" value="F:CDP-diacylglycerol-glycerol-3-phosphate 3-phosphatidyltransferase activity"/>
    <property type="evidence" value="ECO:0007669"/>
    <property type="project" value="InterPro"/>
</dbReference>
<sequence>MRTPQRVTGASPSSQSASASTVPWEERRKAIPTYLTWLRVLATPAVGVAYCSNATWGMPVPAALAIFVAAAITDWLDGVLARKWDAMTPFGAFLDPVADKVMVCTSLVLLCSRTPAALAAAPAWLLALPTCAIVGREIAVSALREWAATMPKGNNGDEGSDADDVAIPVSIWGKLKTATQLVAISFLLLGAGPSAFASAAVESAVKVGVVLLYISAALALASGADYAKGVMNR</sequence>
<evidence type="ECO:0000256" key="2">
    <source>
        <dbReference type="ARBA" id="ARBA00010441"/>
    </source>
</evidence>
<keyword evidence="8 13" id="KW-0472">Membrane</keyword>
<keyword evidence="15" id="KW-1185">Reference proteome</keyword>
<evidence type="ECO:0000256" key="7">
    <source>
        <dbReference type="ARBA" id="ARBA00023098"/>
    </source>
</evidence>
<evidence type="ECO:0000256" key="10">
    <source>
        <dbReference type="ARBA" id="ARBA00023264"/>
    </source>
</evidence>
<dbReference type="InterPro" id="IPR000462">
    <property type="entry name" value="CDP-OH_P_trans"/>
</dbReference>
<proteinExistence type="inferred from homology"/>
<keyword evidence="5 13" id="KW-0812">Transmembrane</keyword>
<dbReference type="GO" id="GO:0016020">
    <property type="term" value="C:membrane"/>
    <property type="evidence" value="ECO:0007669"/>
    <property type="project" value="UniProtKB-SubCell"/>
</dbReference>
<keyword evidence="10" id="KW-1208">Phospholipid metabolism</keyword>
<comment type="similarity">
    <text evidence="2 11">Belongs to the CDP-alcohol phosphatidyltransferase class-I family.</text>
</comment>
<feature type="transmembrane region" description="Helical" evidence="13">
    <location>
        <begin position="181"/>
        <end position="201"/>
    </location>
</feature>
<dbReference type="PIRSF" id="PIRSF000847">
    <property type="entry name" value="Phos_ph_gly_syn"/>
    <property type="match status" value="1"/>
</dbReference>
<dbReference type="Pfam" id="PF01066">
    <property type="entry name" value="CDP-OH_P_transf"/>
    <property type="match status" value="1"/>
</dbReference>
<dbReference type="Gene3D" id="1.20.120.1760">
    <property type="match status" value="1"/>
</dbReference>
<evidence type="ECO:0000313" key="14">
    <source>
        <dbReference type="EMBL" id="GHP04202.1"/>
    </source>
</evidence>
<keyword evidence="9" id="KW-0594">Phospholipid biosynthesis</keyword>
<evidence type="ECO:0000256" key="8">
    <source>
        <dbReference type="ARBA" id="ARBA00023136"/>
    </source>
</evidence>
<keyword evidence="7" id="KW-0443">Lipid metabolism</keyword>
<evidence type="ECO:0000256" key="5">
    <source>
        <dbReference type="ARBA" id="ARBA00022692"/>
    </source>
</evidence>